<dbReference type="OrthoDB" id="3297985at2"/>
<keyword evidence="1" id="KW-0472">Membrane</keyword>
<dbReference type="PANTHER" id="PTHR37305">
    <property type="entry name" value="INTEGRAL MEMBRANE PROTEIN-RELATED"/>
    <property type="match status" value="1"/>
</dbReference>
<reference evidence="2 3" key="1">
    <citation type="submission" date="2019-05" db="EMBL/GenBank/DDBJ databases">
        <title>Draft genome sequence of Actinomadura sp. 14C53.</title>
        <authorList>
            <person name="Saricaoglu S."/>
            <person name="Isik K."/>
        </authorList>
    </citation>
    <scope>NUCLEOTIDE SEQUENCE [LARGE SCALE GENOMIC DNA]</scope>
    <source>
        <strain evidence="2 3">14C53</strain>
    </source>
</reference>
<evidence type="ECO:0000256" key="1">
    <source>
        <dbReference type="SAM" id="Phobius"/>
    </source>
</evidence>
<organism evidence="2 3">
    <name type="scientific">Actinomadura soli</name>
    <dbReference type="NCBI Taxonomy" id="2508997"/>
    <lineage>
        <taxon>Bacteria</taxon>
        <taxon>Bacillati</taxon>
        <taxon>Actinomycetota</taxon>
        <taxon>Actinomycetes</taxon>
        <taxon>Streptosporangiales</taxon>
        <taxon>Thermomonosporaceae</taxon>
        <taxon>Actinomadura</taxon>
    </lineage>
</organism>
<comment type="caution">
    <text evidence="2">The sequence shown here is derived from an EMBL/GenBank/DDBJ whole genome shotgun (WGS) entry which is preliminary data.</text>
</comment>
<evidence type="ECO:0000313" key="2">
    <source>
        <dbReference type="EMBL" id="TMR02179.1"/>
    </source>
</evidence>
<name>A0A5C4JDI3_9ACTN</name>
<keyword evidence="1" id="KW-1133">Transmembrane helix</keyword>
<keyword evidence="1" id="KW-0812">Transmembrane</keyword>
<keyword evidence="3" id="KW-1185">Reference proteome</keyword>
<feature type="transmembrane region" description="Helical" evidence="1">
    <location>
        <begin position="105"/>
        <end position="130"/>
    </location>
</feature>
<dbReference type="Proteomes" id="UP000309174">
    <property type="component" value="Unassembled WGS sequence"/>
</dbReference>
<dbReference type="EMBL" id="VCKW01000054">
    <property type="protein sequence ID" value="TMR02179.1"/>
    <property type="molecule type" value="Genomic_DNA"/>
</dbReference>
<protein>
    <submittedName>
        <fullName evidence="2">ABC transporter permease</fullName>
    </submittedName>
</protein>
<dbReference type="RefSeq" id="WP_138645405.1">
    <property type="nucleotide sequence ID" value="NZ_VCKW01000054.1"/>
</dbReference>
<dbReference type="AlphaFoldDB" id="A0A5C4JDI3"/>
<gene>
    <name evidence="2" type="ORF">ETD83_13260</name>
</gene>
<proteinExistence type="predicted"/>
<sequence>MNRALLAEWTKMRTVPSTAWTPWTAAGLTMALSLPIVATAGPDTTACGAATGCDPVRLSLTGVQLGQLAVIVTAVLTMSAEYGTGLIVQTLTAEPRRLRVLTAKAITVTAAALGAGLVSVAGCLIAGHVLLPRGDLSSPLTPITGPAMRAAGGTLLYFGLIALFSLGLAAALRDTATALSTVLGLLYMPGILTRFIADERWNTLVDRYAPMSAGLAVQSTDNPSAQSIGPWAGLGVLAAYATGTMAAGAVLFHRRDART</sequence>
<feature type="transmembrane region" description="Helical" evidence="1">
    <location>
        <begin position="150"/>
        <end position="171"/>
    </location>
</feature>
<dbReference type="PANTHER" id="PTHR37305:SF1">
    <property type="entry name" value="MEMBRANE PROTEIN"/>
    <property type="match status" value="1"/>
</dbReference>
<accession>A0A5C4JDI3</accession>
<feature type="transmembrane region" description="Helical" evidence="1">
    <location>
        <begin position="178"/>
        <end position="197"/>
    </location>
</feature>
<evidence type="ECO:0000313" key="3">
    <source>
        <dbReference type="Proteomes" id="UP000309174"/>
    </source>
</evidence>
<feature type="transmembrane region" description="Helical" evidence="1">
    <location>
        <begin position="231"/>
        <end position="252"/>
    </location>
</feature>